<evidence type="ECO:0000256" key="14">
    <source>
        <dbReference type="ARBA" id="ARBA00047661"/>
    </source>
</evidence>
<comment type="caution">
    <text evidence="18">The sequence shown here is derived from an EMBL/GenBank/DDBJ whole genome shotgun (WGS) entry which is preliminary data.</text>
</comment>
<sequence>MIYFRVLEFPNYQPVEGSFESTPDCVTNVAVHGMYYSLTDDLFLNQYECKARVMMQMRFDGCLGFPGGLIDPDDHTIEDGLNREIMEEMGVGSPALLFSPDDFAFKHLSTNTKHLLYFYVKRVPLEEYLFMERCVLNAKEFGKEVLCEFSTTTPQTLGLIRVPCYTMDDGTKGLPTFFNNRFAGNAKLQLILGLLKAEILSFDEIMKVLQASKNN</sequence>
<reference evidence="18" key="1">
    <citation type="submission" date="2019-05" db="EMBL/GenBank/DDBJ databases">
        <title>Annotation for the trematode Fasciolopsis buski.</title>
        <authorList>
            <person name="Choi Y.-J."/>
        </authorList>
    </citation>
    <scope>NUCLEOTIDE SEQUENCE</scope>
    <source>
        <strain evidence="18">HT</strain>
        <tissue evidence="18">Whole worm</tissue>
    </source>
</reference>
<evidence type="ECO:0000256" key="16">
    <source>
        <dbReference type="ARBA" id="ARBA00048945"/>
    </source>
</evidence>
<comment type="similarity">
    <text evidence="7">Belongs to the Nudix hydrolase family. NUDT16 subfamily.</text>
</comment>
<evidence type="ECO:0000256" key="10">
    <source>
        <dbReference type="ARBA" id="ARBA00041450"/>
    </source>
</evidence>
<keyword evidence="4" id="KW-0694">RNA-binding</keyword>
<evidence type="ECO:0000256" key="12">
    <source>
        <dbReference type="ARBA" id="ARBA00042015"/>
    </source>
</evidence>
<dbReference type="InterPro" id="IPR000086">
    <property type="entry name" value="NUDIX_hydrolase_dom"/>
</dbReference>
<evidence type="ECO:0000256" key="8">
    <source>
        <dbReference type="ARBA" id="ARBA00038899"/>
    </source>
</evidence>
<dbReference type="GO" id="GO:0030515">
    <property type="term" value="F:snoRNA binding"/>
    <property type="evidence" value="ECO:0007669"/>
    <property type="project" value="TreeGrafter"/>
</dbReference>
<accession>A0A8E0VLV0</accession>
<dbReference type="EMBL" id="LUCM01003762">
    <property type="protein sequence ID" value="KAA0195379.1"/>
    <property type="molecule type" value="Genomic_DNA"/>
</dbReference>
<evidence type="ECO:0000256" key="13">
    <source>
        <dbReference type="ARBA" id="ARBA00043162"/>
    </source>
</evidence>
<evidence type="ECO:0000256" key="3">
    <source>
        <dbReference type="ARBA" id="ARBA00004642"/>
    </source>
</evidence>
<dbReference type="PANTHER" id="PTHR31699">
    <property type="entry name" value="NUDIX T16 FAMILY MEMBER"/>
    <property type="match status" value="1"/>
</dbReference>
<evidence type="ECO:0000256" key="9">
    <source>
        <dbReference type="ARBA" id="ARBA00039871"/>
    </source>
</evidence>
<protein>
    <recommendedName>
        <fullName evidence="9">U8 snoRNA-decapping enzyme</fullName>
        <ecNumber evidence="8">3.6.1.64</ecNumber>
    </recommendedName>
    <alternativeName>
        <fullName evidence="12">IDP phosphatase</fullName>
    </alternativeName>
    <alternativeName>
        <fullName evidence="10">Inosine diphosphate phosphatase</fullName>
    </alternativeName>
    <alternativeName>
        <fullName evidence="11">Nucleoside diphosphate-linked moiety X motif 16</fullName>
    </alternativeName>
    <alternativeName>
        <fullName evidence="13">m7GpppN-mRNA hydrolase</fullName>
    </alternativeName>
</protein>
<evidence type="ECO:0000256" key="1">
    <source>
        <dbReference type="ARBA" id="ARBA00001941"/>
    </source>
</evidence>
<feature type="domain" description="Nudix hydrolase" evidence="17">
    <location>
        <begin position="34"/>
        <end position="163"/>
    </location>
</feature>
<name>A0A8E0VLV0_9TREM</name>
<dbReference type="InterPro" id="IPR054754">
    <property type="entry name" value="NudT16"/>
</dbReference>
<dbReference type="Gene3D" id="3.90.79.10">
    <property type="entry name" value="Nucleoside Triphosphate Pyrophosphohydrolase"/>
    <property type="match status" value="1"/>
</dbReference>
<evidence type="ECO:0000313" key="19">
    <source>
        <dbReference type="Proteomes" id="UP000728185"/>
    </source>
</evidence>
<dbReference type="PROSITE" id="PS51462">
    <property type="entry name" value="NUDIX"/>
    <property type="match status" value="1"/>
</dbReference>
<keyword evidence="6" id="KW-0539">Nucleus</keyword>
<dbReference type="GO" id="GO:0009117">
    <property type="term" value="P:nucleotide metabolic process"/>
    <property type="evidence" value="ECO:0007669"/>
    <property type="project" value="UniProtKB-KW"/>
</dbReference>
<comment type="catalytic activity">
    <reaction evidence="15">
        <text>IDP + H2O = IMP + phosphate + H(+)</text>
        <dbReference type="Rhea" id="RHEA:35207"/>
        <dbReference type="ChEBI" id="CHEBI:15377"/>
        <dbReference type="ChEBI" id="CHEBI:15378"/>
        <dbReference type="ChEBI" id="CHEBI:43474"/>
        <dbReference type="ChEBI" id="CHEBI:58053"/>
        <dbReference type="ChEBI" id="CHEBI:58280"/>
        <dbReference type="EC" id="3.6.1.64"/>
    </reaction>
    <physiologicalReaction direction="left-to-right" evidence="15">
        <dbReference type="Rhea" id="RHEA:35208"/>
    </physiologicalReaction>
</comment>
<evidence type="ECO:0000256" key="5">
    <source>
        <dbReference type="ARBA" id="ARBA00023080"/>
    </source>
</evidence>
<evidence type="ECO:0000256" key="7">
    <source>
        <dbReference type="ARBA" id="ARBA00038173"/>
    </source>
</evidence>
<dbReference type="GO" id="GO:0140933">
    <property type="term" value="F:5'-(N(7)-methylguanosine 5'-triphospho)-[mRNA] hydrolase activity"/>
    <property type="evidence" value="ECO:0007669"/>
    <property type="project" value="UniProtKB-EC"/>
</dbReference>
<dbReference type="OrthoDB" id="5950381at2759"/>
<dbReference type="Pfam" id="PF22327">
    <property type="entry name" value="Nudt16-like"/>
    <property type="match status" value="1"/>
</dbReference>
<dbReference type="EC" id="3.6.1.64" evidence="8"/>
<dbReference type="InterPro" id="IPR015797">
    <property type="entry name" value="NUDIX_hydrolase-like_dom_sf"/>
</dbReference>
<dbReference type="GO" id="GO:0006402">
    <property type="term" value="P:mRNA catabolic process"/>
    <property type="evidence" value="ECO:0007669"/>
    <property type="project" value="TreeGrafter"/>
</dbReference>
<evidence type="ECO:0000256" key="6">
    <source>
        <dbReference type="ARBA" id="ARBA00023242"/>
    </source>
</evidence>
<keyword evidence="5" id="KW-0546">Nucleotide metabolism</keyword>
<evidence type="ECO:0000259" key="17">
    <source>
        <dbReference type="PROSITE" id="PS51462"/>
    </source>
</evidence>
<evidence type="ECO:0000256" key="4">
    <source>
        <dbReference type="ARBA" id="ARBA00022884"/>
    </source>
</evidence>
<dbReference type="GO" id="GO:1990003">
    <property type="term" value="F:IDP phosphatase activity"/>
    <property type="evidence" value="ECO:0007669"/>
    <property type="project" value="UniProtKB-EC"/>
</dbReference>
<proteinExistence type="inferred from homology"/>
<evidence type="ECO:0000313" key="18">
    <source>
        <dbReference type="EMBL" id="KAA0195379.1"/>
    </source>
</evidence>
<comment type="cofactor">
    <cofactor evidence="1">
        <name>Co(2+)</name>
        <dbReference type="ChEBI" id="CHEBI:48828"/>
    </cofactor>
</comment>
<dbReference type="SUPFAM" id="SSF55811">
    <property type="entry name" value="Nudix"/>
    <property type="match status" value="1"/>
</dbReference>
<dbReference type="GO" id="GO:0005654">
    <property type="term" value="C:nucleoplasm"/>
    <property type="evidence" value="ECO:0007669"/>
    <property type="project" value="UniProtKB-SubCell"/>
</dbReference>
<dbReference type="GO" id="GO:0016077">
    <property type="term" value="P:sno(s)RNA catabolic process"/>
    <property type="evidence" value="ECO:0007669"/>
    <property type="project" value="TreeGrafter"/>
</dbReference>
<keyword evidence="19" id="KW-1185">Reference proteome</keyword>
<dbReference type="Proteomes" id="UP000728185">
    <property type="component" value="Unassembled WGS sequence"/>
</dbReference>
<organism evidence="18 19">
    <name type="scientific">Fasciolopsis buskii</name>
    <dbReference type="NCBI Taxonomy" id="27845"/>
    <lineage>
        <taxon>Eukaryota</taxon>
        <taxon>Metazoa</taxon>
        <taxon>Spiralia</taxon>
        <taxon>Lophotrochozoa</taxon>
        <taxon>Platyhelminthes</taxon>
        <taxon>Trematoda</taxon>
        <taxon>Digenea</taxon>
        <taxon>Plagiorchiida</taxon>
        <taxon>Echinostomata</taxon>
        <taxon>Echinostomatoidea</taxon>
        <taxon>Fasciolidae</taxon>
        <taxon>Fasciolopsis</taxon>
    </lineage>
</organism>
<dbReference type="GO" id="GO:1990174">
    <property type="term" value="F:phosphodiesterase decapping endonuclease activity"/>
    <property type="evidence" value="ECO:0007669"/>
    <property type="project" value="TreeGrafter"/>
</dbReference>
<gene>
    <name evidence="18" type="ORF">FBUS_10510</name>
</gene>
<evidence type="ECO:0000256" key="15">
    <source>
        <dbReference type="ARBA" id="ARBA00047875"/>
    </source>
</evidence>
<evidence type="ECO:0000256" key="11">
    <source>
        <dbReference type="ARBA" id="ARBA00041656"/>
    </source>
</evidence>
<comment type="catalytic activity">
    <reaction evidence="14">
        <text>a 5'-end (N(7)-methyl 5'-triphosphoguanosine)-ribonucleoside in mRNA + H2O = N(7)-methyl-GDP + a 5'-end phospho-ribonucleoside in mRNA + 2 H(+)</text>
        <dbReference type="Rhea" id="RHEA:67484"/>
        <dbReference type="Rhea" id="RHEA-COMP:15692"/>
        <dbReference type="Rhea" id="RHEA-COMP:17167"/>
        <dbReference type="ChEBI" id="CHEBI:15377"/>
        <dbReference type="ChEBI" id="CHEBI:15378"/>
        <dbReference type="ChEBI" id="CHEBI:63714"/>
        <dbReference type="ChEBI" id="CHEBI:138282"/>
        <dbReference type="ChEBI" id="CHEBI:156461"/>
        <dbReference type="EC" id="3.6.1.62"/>
    </reaction>
    <physiologicalReaction direction="left-to-right" evidence="14">
        <dbReference type="Rhea" id="RHEA:67485"/>
    </physiologicalReaction>
</comment>
<comment type="catalytic activity">
    <reaction evidence="16">
        <text>dIDP + H2O = dIMP + phosphate + H(+)</text>
        <dbReference type="Rhea" id="RHEA:35211"/>
        <dbReference type="ChEBI" id="CHEBI:15377"/>
        <dbReference type="ChEBI" id="CHEBI:15378"/>
        <dbReference type="ChEBI" id="CHEBI:43474"/>
        <dbReference type="ChEBI" id="CHEBI:61194"/>
        <dbReference type="ChEBI" id="CHEBI:62286"/>
        <dbReference type="EC" id="3.6.1.64"/>
    </reaction>
    <physiologicalReaction direction="left-to-right" evidence="16">
        <dbReference type="Rhea" id="RHEA:35212"/>
    </physiologicalReaction>
</comment>
<evidence type="ECO:0000256" key="2">
    <source>
        <dbReference type="ARBA" id="ARBA00004604"/>
    </source>
</evidence>
<comment type="subcellular location">
    <subcellularLocation>
        <location evidence="2">Nucleus</location>
        <location evidence="2">Nucleolus</location>
    </subcellularLocation>
    <subcellularLocation>
        <location evidence="3">Nucleus</location>
        <location evidence="3">Nucleoplasm</location>
    </subcellularLocation>
</comment>
<dbReference type="PANTHER" id="PTHR31699:SF1">
    <property type="entry name" value="U8 SNORNA-DECAPPING ENZYME"/>
    <property type="match status" value="1"/>
</dbReference>
<dbReference type="AlphaFoldDB" id="A0A8E0VLV0"/>
<dbReference type="GO" id="GO:0005730">
    <property type="term" value="C:nucleolus"/>
    <property type="evidence" value="ECO:0007669"/>
    <property type="project" value="UniProtKB-SubCell"/>
</dbReference>